<dbReference type="InterPro" id="IPR019410">
    <property type="entry name" value="Methyltransf_16"/>
</dbReference>
<dbReference type="PANTHER" id="PTHR14614:SF109">
    <property type="entry name" value="RIBOSOMAL LYSINE N-METHYLTRANSFERASE 5"/>
    <property type="match status" value="1"/>
</dbReference>
<reference evidence="2" key="1">
    <citation type="submission" date="2021-01" db="EMBL/GenBank/DDBJ databases">
        <authorList>
            <person name="Corre E."/>
            <person name="Pelletier E."/>
            <person name="Niang G."/>
            <person name="Scheremetjew M."/>
            <person name="Finn R."/>
            <person name="Kale V."/>
            <person name="Holt S."/>
            <person name="Cochrane G."/>
            <person name="Meng A."/>
            <person name="Brown T."/>
            <person name="Cohen L."/>
        </authorList>
    </citation>
    <scope>NUCLEOTIDE SEQUENCE</scope>
    <source>
        <strain evidence="2">CCMP645</strain>
    </source>
</reference>
<feature type="compositionally biased region" description="Low complexity" evidence="1">
    <location>
        <begin position="570"/>
        <end position="583"/>
    </location>
</feature>
<protein>
    <recommendedName>
        <fullName evidence="3">Calmodulin-lysine N-methyltransferase</fullName>
    </recommendedName>
</protein>
<organism evidence="2">
    <name type="scientific">Chrysotila carterae</name>
    <name type="common">Marine alga</name>
    <name type="synonym">Syracosphaera carterae</name>
    <dbReference type="NCBI Taxonomy" id="13221"/>
    <lineage>
        <taxon>Eukaryota</taxon>
        <taxon>Haptista</taxon>
        <taxon>Haptophyta</taxon>
        <taxon>Prymnesiophyceae</taxon>
        <taxon>Isochrysidales</taxon>
        <taxon>Isochrysidaceae</taxon>
        <taxon>Chrysotila</taxon>
    </lineage>
</organism>
<dbReference type="InterPro" id="IPR029063">
    <property type="entry name" value="SAM-dependent_MTases_sf"/>
</dbReference>
<accession>A0A7S4BS38</accession>
<dbReference type="AlphaFoldDB" id="A0A7S4BS38"/>
<dbReference type="CDD" id="cd02440">
    <property type="entry name" value="AdoMet_MTases"/>
    <property type="match status" value="1"/>
</dbReference>
<dbReference type="Pfam" id="PF10294">
    <property type="entry name" value="Methyltransf_16"/>
    <property type="match status" value="1"/>
</dbReference>
<name>A0A7S4BS38_CHRCT</name>
<dbReference type="SUPFAM" id="SSF53335">
    <property type="entry name" value="S-adenosyl-L-methionine-dependent methyltransferases"/>
    <property type="match status" value="1"/>
</dbReference>
<feature type="region of interest" description="Disordered" evidence="1">
    <location>
        <begin position="555"/>
        <end position="586"/>
    </location>
</feature>
<sequence length="827" mass="83934">MTSPAGCDKTATQQKSKLKAVSELHEQISLGPDHALPPSFNVNRAVGDSADETLPWVIEASVASTAASCAASTASTANLLTAAAGAAATFTALAPQLNADASIKACAASSALSVAGAATARAAIAAKKAAIATAEAASAQEGFARCSVDDKGPSSSPPSGYDCSVSTSDAAAVGISIAVASITAEIGDRKTHVSAAMAAAEANATLVASGLPSASLSQACGPQGEGVHMSAMAAAASAVGAATSAHVPSTPAAKLVAGISAPLALAQASGIATAATAASTTSSTSHETDAAEVVETAAPAAAAAASMMIAASALPNTAVAASAAAATANAASVAHMAREEADAAFAAAQLAARRDGDNDGVTAAALRACKESATQAAAAAAATSTAVMLTAVAATAAAASAAASGATGDCADSGCSDGFVDASSIGIEDVYAFLRQMNPHSYKDACLASADELTQLDQAAMGILGAIKTAAARAPHGRLRINDVPIFFSESDARNVWAHEGRLMAPQRTVTLPLLPAENREWTVLQHWRREHEGSRELDANAGYLRELRAKEHGASKAAAKANKGKRSSSSKSHSSGSDLESLASEESEASVLDDEKIELFSTAAALWDGSVVLADFLCHPPPVLLSQFIGLARDVSIESWEWAGKSVVELGCGAAALPSCVAALHRAATVVCTDGNPHILPRTQSNVEAWACAHASATRVQVAQMRWGDSTHLEQLHALVPTPVDVVLAADVLYVHENPGAWGKLLQTLLWLTGPRTLTFVTYTNRGNHKLFLKFRLRIEAHFYVAIAPPHLLHPFATPGASGRLEQHTQHVDILCLTRKATLPTG</sequence>
<dbReference type="EMBL" id="HBIZ01043375">
    <property type="protein sequence ID" value="CAE0775093.1"/>
    <property type="molecule type" value="Transcribed_RNA"/>
</dbReference>
<proteinExistence type="predicted"/>
<dbReference type="Gene3D" id="3.40.50.150">
    <property type="entry name" value="Vaccinia Virus protein VP39"/>
    <property type="match status" value="1"/>
</dbReference>
<evidence type="ECO:0000256" key="1">
    <source>
        <dbReference type="SAM" id="MobiDB-lite"/>
    </source>
</evidence>
<evidence type="ECO:0008006" key="3">
    <source>
        <dbReference type="Google" id="ProtNLM"/>
    </source>
</evidence>
<evidence type="ECO:0000313" key="2">
    <source>
        <dbReference type="EMBL" id="CAE0775093.1"/>
    </source>
</evidence>
<gene>
    <name evidence="2" type="ORF">PCAR00345_LOCUS27727</name>
</gene>
<dbReference type="PANTHER" id="PTHR14614">
    <property type="entry name" value="HEPATOCELLULAR CARCINOMA-ASSOCIATED ANTIGEN"/>
    <property type="match status" value="1"/>
</dbReference>